<dbReference type="InterPro" id="IPR001638">
    <property type="entry name" value="Solute-binding_3/MltF_N"/>
</dbReference>
<evidence type="ECO:0000313" key="6">
    <source>
        <dbReference type="Proteomes" id="UP000243053"/>
    </source>
</evidence>
<dbReference type="EMBL" id="MAAF01000081">
    <property type="protein sequence ID" value="OUR78429.1"/>
    <property type="molecule type" value="Genomic_DNA"/>
</dbReference>
<evidence type="ECO:0000259" key="4">
    <source>
        <dbReference type="SMART" id="SM00062"/>
    </source>
</evidence>
<accession>A0A1Y5E7N4</accession>
<evidence type="ECO:0000256" key="1">
    <source>
        <dbReference type="ARBA" id="ARBA00010333"/>
    </source>
</evidence>
<dbReference type="Proteomes" id="UP000243053">
    <property type="component" value="Unassembled WGS sequence"/>
</dbReference>
<feature type="signal peptide" evidence="3">
    <location>
        <begin position="1"/>
        <end position="21"/>
    </location>
</feature>
<evidence type="ECO:0000256" key="2">
    <source>
        <dbReference type="ARBA" id="ARBA00022729"/>
    </source>
</evidence>
<dbReference type="Gene3D" id="3.40.190.10">
    <property type="entry name" value="Periplasmic binding protein-like II"/>
    <property type="match status" value="2"/>
</dbReference>
<comment type="caution">
    <text evidence="5">The sequence shown here is derived from an EMBL/GenBank/DDBJ whole genome shotgun (WGS) entry which is preliminary data.</text>
</comment>
<evidence type="ECO:0000256" key="3">
    <source>
        <dbReference type="SAM" id="SignalP"/>
    </source>
</evidence>
<dbReference type="PANTHER" id="PTHR35936">
    <property type="entry name" value="MEMBRANE-BOUND LYTIC MUREIN TRANSGLYCOSYLASE F"/>
    <property type="match status" value="1"/>
</dbReference>
<gene>
    <name evidence="5" type="ORF">A9Q75_13535</name>
</gene>
<evidence type="ECO:0000313" key="5">
    <source>
        <dbReference type="EMBL" id="OUR78429.1"/>
    </source>
</evidence>
<protein>
    <submittedName>
        <fullName evidence="5">Amino acid ABC transporter substrate-binding protein</fullName>
    </submittedName>
</protein>
<dbReference type="SMART" id="SM00062">
    <property type="entry name" value="PBPb"/>
    <property type="match status" value="1"/>
</dbReference>
<comment type="similarity">
    <text evidence="1">Belongs to the bacterial solute-binding protein 3 family.</text>
</comment>
<organism evidence="5 6">
    <name type="scientific">Colwellia psychrerythraea</name>
    <name type="common">Vibrio psychroerythus</name>
    <dbReference type="NCBI Taxonomy" id="28229"/>
    <lineage>
        <taxon>Bacteria</taxon>
        <taxon>Pseudomonadati</taxon>
        <taxon>Pseudomonadota</taxon>
        <taxon>Gammaproteobacteria</taxon>
        <taxon>Alteromonadales</taxon>
        <taxon>Colwelliaceae</taxon>
        <taxon>Colwellia</taxon>
    </lineage>
</organism>
<feature type="chain" id="PRO_5012373328" evidence="3">
    <location>
        <begin position="22"/>
        <end position="245"/>
    </location>
</feature>
<keyword evidence="2 3" id="KW-0732">Signal</keyword>
<feature type="domain" description="Solute-binding protein family 3/N-terminal" evidence="4">
    <location>
        <begin position="23"/>
        <end position="245"/>
    </location>
</feature>
<dbReference type="AlphaFoldDB" id="A0A1Y5E7N4"/>
<name>A0A1Y5E7N4_COLPS</name>
<reference evidence="6" key="1">
    <citation type="journal article" date="2017" name="Proc. Natl. Acad. Sci. U.S.A.">
        <title>Simulation of Deepwater Horizon oil plume reveals substrate specialization within a complex community of hydrocarbon degraders.</title>
        <authorList>
            <person name="Hu P."/>
            <person name="Dubinsky E.A."/>
            <person name="Probst A.J."/>
            <person name="Wang J."/>
            <person name="Sieber C.M.K."/>
            <person name="Tom L.M."/>
            <person name="Gardinali P."/>
            <person name="Banfield J.F."/>
            <person name="Atlas R.M."/>
            <person name="Andersen G.L."/>
        </authorList>
    </citation>
    <scope>NUCLEOTIDE SEQUENCE [LARGE SCALE GENOMIC DNA]</scope>
</reference>
<sequence>MKRLLSTVFTLSLAFSGVTYAEKITAIGDDWAPFLSPDLQGQGIALQIVRAAFKEQGHEVEMTFAPWTRSINAVKEGSVDILVGTWWTKKRSTFLNYSDDYLVNNIKFIKRTGDSFEFDGLDSLHGKTVGIIRDYGYGDEFRRATNFKKPETSKLIYNLKKLSHNRLDLALGDEIVARALIKNEAPKLKDKISFSTNSLSSNTLHITSGLKNSKNKNIIADFNKGLEKIKKNGVYDSILKTHGLL</sequence>
<proteinExistence type="inferred from homology"/>
<dbReference type="PANTHER" id="PTHR35936:SF25">
    <property type="entry name" value="ABC TRANSPORTER SUBSTRATE-BINDING PROTEIN"/>
    <property type="match status" value="1"/>
</dbReference>
<dbReference type="SUPFAM" id="SSF53850">
    <property type="entry name" value="Periplasmic binding protein-like II"/>
    <property type="match status" value="1"/>
</dbReference>
<dbReference type="Pfam" id="PF00497">
    <property type="entry name" value="SBP_bac_3"/>
    <property type="match status" value="1"/>
</dbReference>